<organism evidence="2 3">
    <name type="scientific">Kutzneria chonburiensis</name>
    <dbReference type="NCBI Taxonomy" id="1483604"/>
    <lineage>
        <taxon>Bacteria</taxon>
        <taxon>Bacillati</taxon>
        <taxon>Actinomycetota</taxon>
        <taxon>Actinomycetes</taxon>
        <taxon>Pseudonocardiales</taxon>
        <taxon>Pseudonocardiaceae</taxon>
        <taxon>Kutzneria</taxon>
    </lineage>
</organism>
<proteinExistence type="predicted"/>
<dbReference type="Proteomes" id="UP001589810">
    <property type="component" value="Unassembled WGS sequence"/>
</dbReference>
<protein>
    <submittedName>
        <fullName evidence="2">PQQ-binding-like beta-propeller repeat protein</fullName>
    </submittedName>
</protein>
<evidence type="ECO:0000259" key="1">
    <source>
        <dbReference type="Pfam" id="PF13360"/>
    </source>
</evidence>
<evidence type="ECO:0000313" key="3">
    <source>
        <dbReference type="Proteomes" id="UP001589810"/>
    </source>
</evidence>
<dbReference type="Gene3D" id="2.130.10.10">
    <property type="entry name" value="YVTN repeat-like/Quinoprotein amine dehydrogenase"/>
    <property type="match status" value="1"/>
</dbReference>
<comment type="caution">
    <text evidence="2">The sequence shown here is derived from an EMBL/GenBank/DDBJ whole genome shotgun (WGS) entry which is preliminary data.</text>
</comment>
<gene>
    <name evidence="2" type="ORF">ACFFH7_32880</name>
</gene>
<dbReference type="EMBL" id="JBHLUD010000013">
    <property type="protein sequence ID" value="MFC0546351.1"/>
    <property type="molecule type" value="Genomic_DNA"/>
</dbReference>
<dbReference type="InterPro" id="IPR015943">
    <property type="entry name" value="WD40/YVTN_repeat-like_dom_sf"/>
</dbReference>
<keyword evidence="3" id="KW-1185">Reference proteome</keyword>
<accession>A0ABV6N1A6</accession>
<dbReference type="PROSITE" id="PS51257">
    <property type="entry name" value="PROKAR_LIPOPROTEIN"/>
    <property type="match status" value="1"/>
</dbReference>
<name>A0ABV6N1A6_9PSEU</name>
<dbReference type="RefSeq" id="WP_379794392.1">
    <property type="nucleotide sequence ID" value="NZ_JBHLUD010000013.1"/>
</dbReference>
<dbReference type="SMART" id="SM00564">
    <property type="entry name" value="PQQ"/>
    <property type="match status" value="2"/>
</dbReference>
<dbReference type="InterPro" id="IPR002372">
    <property type="entry name" value="PQQ_rpt_dom"/>
</dbReference>
<reference evidence="2 3" key="1">
    <citation type="submission" date="2024-09" db="EMBL/GenBank/DDBJ databases">
        <authorList>
            <person name="Sun Q."/>
            <person name="Mori K."/>
        </authorList>
    </citation>
    <scope>NUCLEOTIDE SEQUENCE [LARGE SCALE GENOMIC DNA]</scope>
    <source>
        <strain evidence="2 3">TBRC 1432</strain>
    </source>
</reference>
<evidence type="ECO:0000313" key="2">
    <source>
        <dbReference type="EMBL" id="MFC0546351.1"/>
    </source>
</evidence>
<dbReference type="InterPro" id="IPR018391">
    <property type="entry name" value="PQQ_b-propeller_rpt"/>
</dbReference>
<dbReference type="InterPro" id="IPR011047">
    <property type="entry name" value="Quinoprotein_ADH-like_sf"/>
</dbReference>
<feature type="domain" description="Pyrrolo-quinoline quinone repeat" evidence="1">
    <location>
        <begin position="66"/>
        <end position="199"/>
    </location>
</feature>
<dbReference type="SUPFAM" id="SSF50998">
    <property type="entry name" value="Quinoprotein alcohol dehydrogenase-like"/>
    <property type="match status" value="1"/>
</dbReference>
<sequence length="449" mass="46101">MRWVWIGLVLSVAACTATPPPPPLPAPSATTNAVVAPVPMGDWQTFNRTNQRDGAQPDLAPVSTLSLAWHTKLDGAVYGQPLIVGALVLAATQSDTVYALDAVTGKIRWQTHLGTPMPRKGLPCGDIDPVGIIGTMAYDRFTGRVFAVAETAGGSHTLVGLDLDTGTVEVRANVDAPKGDTTAYLQAGALTVADGRVFIPYGGLAGDCGNYVGTVLSIRTDGTDAHSYTVPTRRKGGFDGPAGGVQDNSRLLYAAAGGASTGGEYDDSDSVLALATEKLNRIDIFTPPTWGEDNGHHFDLGATSPAMIGSHVAVTGIRGITYVLDQSDLSHVTSQLNTCPSQGAPAALDNLLVIPCANGGPKAFIADNAGQLTPRWAAAVTATGSPTVSFDSVWVVDPAGGILYALDIGKGTVRGQVQIGPAPDYASASLSKDHAYVGVMDGVSAVAGA</sequence>
<dbReference type="Pfam" id="PF13360">
    <property type="entry name" value="PQQ_2"/>
    <property type="match status" value="1"/>
</dbReference>
<dbReference type="Gene3D" id="2.140.10.10">
    <property type="entry name" value="Quinoprotein alcohol dehydrogenase-like superfamily"/>
    <property type="match status" value="1"/>
</dbReference>